<dbReference type="EMBL" id="JBHTOH010000034">
    <property type="protein sequence ID" value="MFD1411090.1"/>
    <property type="molecule type" value="Genomic_DNA"/>
</dbReference>
<keyword evidence="1" id="KW-0812">Transmembrane</keyword>
<evidence type="ECO:0000313" key="2">
    <source>
        <dbReference type="EMBL" id="MFD1411090.1"/>
    </source>
</evidence>
<evidence type="ECO:0000313" key="3">
    <source>
        <dbReference type="Proteomes" id="UP001597191"/>
    </source>
</evidence>
<protein>
    <recommendedName>
        <fullName evidence="4">Integral membrane protein</fullName>
    </recommendedName>
</protein>
<name>A0ABW4BLJ5_9LACO</name>
<organism evidence="2 3">
    <name type="scientific">Lapidilactobacillus gannanensis</name>
    <dbReference type="NCBI Taxonomy" id="2486002"/>
    <lineage>
        <taxon>Bacteria</taxon>
        <taxon>Bacillati</taxon>
        <taxon>Bacillota</taxon>
        <taxon>Bacilli</taxon>
        <taxon>Lactobacillales</taxon>
        <taxon>Lactobacillaceae</taxon>
        <taxon>Lapidilactobacillus</taxon>
    </lineage>
</organism>
<gene>
    <name evidence="2" type="ORF">ACFQ4R_05635</name>
</gene>
<comment type="caution">
    <text evidence="2">The sequence shown here is derived from an EMBL/GenBank/DDBJ whole genome shotgun (WGS) entry which is preliminary data.</text>
</comment>
<keyword evidence="1" id="KW-1133">Transmembrane helix</keyword>
<dbReference type="RefSeq" id="WP_125648794.1">
    <property type="nucleotide sequence ID" value="NZ_JBHTOH010000034.1"/>
</dbReference>
<dbReference type="Proteomes" id="UP001597191">
    <property type="component" value="Unassembled WGS sequence"/>
</dbReference>
<feature type="transmembrane region" description="Helical" evidence="1">
    <location>
        <begin position="39"/>
        <end position="60"/>
    </location>
</feature>
<evidence type="ECO:0000256" key="1">
    <source>
        <dbReference type="SAM" id="Phobius"/>
    </source>
</evidence>
<reference evidence="3" key="1">
    <citation type="journal article" date="2019" name="Int. J. Syst. Evol. Microbiol.">
        <title>The Global Catalogue of Microorganisms (GCM) 10K type strain sequencing project: providing services to taxonomists for standard genome sequencing and annotation.</title>
        <authorList>
            <consortium name="The Broad Institute Genomics Platform"/>
            <consortium name="The Broad Institute Genome Sequencing Center for Infectious Disease"/>
            <person name="Wu L."/>
            <person name="Ma J."/>
        </authorList>
    </citation>
    <scope>NUCLEOTIDE SEQUENCE [LARGE SCALE GENOMIC DNA]</scope>
    <source>
        <strain evidence="3">CCM 8937</strain>
    </source>
</reference>
<feature type="transmembrane region" description="Helical" evidence="1">
    <location>
        <begin position="7"/>
        <end position="27"/>
    </location>
</feature>
<feature type="transmembrane region" description="Helical" evidence="1">
    <location>
        <begin position="124"/>
        <end position="143"/>
    </location>
</feature>
<sequence>MSRFKLNVTYFFLFVVPYVTAIFMISSAYDALVQHWDNWWRLGVGGLVGACIMLALKIIIQRPLGLLVLQDPKSWVAHFGKFFLIDQGKVLVIFNLILDFILSIAGIYFIHWLLPRNIIIQSSLGWPIVVMFISTAIGSYLAYDILSIDPEQR</sequence>
<accession>A0ABW4BLJ5</accession>
<keyword evidence="3" id="KW-1185">Reference proteome</keyword>
<feature type="transmembrane region" description="Helical" evidence="1">
    <location>
        <begin position="90"/>
        <end position="112"/>
    </location>
</feature>
<keyword evidence="1" id="KW-0472">Membrane</keyword>
<evidence type="ECO:0008006" key="4">
    <source>
        <dbReference type="Google" id="ProtNLM"/>
    </source>
</evidence>
<proteinExistence type="predicted"/>